<accession>A0ACA9RC98</accession>
<evidence type="ECO:0000313" key="2">
    <source>
        <dbReference type="Proteomes" id="UP000789920"/>
    </source>
</evidence>
<dbReference type="Proteomes" id="UP000789920">
    <property type="component" value="Unassembled WGS sequence"/>
</dbReference>
<comment type="caution">
    <text evidence="1">The sequence shown here is derived from an EMBL/GenBank/DDBJ whole genome shotgun (WGS) entry which is preliminary data.</text>
</comment>
<name>A0ACA9RC98_9GLOM</name>
<proteinExistence type="predicted"/>
<evidence type="ECO:0000313" key="1">
    <source>
        <dbReference type="EMBL" id="CAG8786977.1"/>
    </source>
</evidence>
<protein>
    <submittedName>
        <fullName evidence="1">25603_t:CDS:1</fullName>
    </submittedName>
</protein>
<feature type="non-terminal residue" evidence="1">
    <location>
        <position position="1"/>
    </location>
</feature>
<dbReference type="EMBL" id="CAJVQC010048979">
    <property type="protein sequence ID" value="CAG8786977.1"/>
    <property type="molecule type" value="Genomic_DNA"/>
</dbReference>
<sequence>HEILSQAHEEAGISETDLSVYLYFNTDTDKQHYNLPTADE</sequence>
<gene>
    <name evidence="1" type="ORF">RPERSI_LOCUS18471</name>
</gene>
<organism evidence="1 2">
    <name type="scientific">Racocetra persica</name>
    <dbReference type="NCBI Taxonomy" id="160502"/>
    <lineage>
        <taxon>Eukaryota</taxon>
        <taxon>Fungi</taxon>
        <taxon>Fungi incertae sedis</taxon>
        <taxon>Mucoromycota</taxon>
        <taxon>Glomeromycotina</taxon>
        <taxon>Glomeromycetes</taxon>
        <taxon>Diversisporales</taxon>
        <taxon>Gigasporaceae</taxon>
        <taxon>Racocetra</taxon>
    </lineage>
</organism>
<feature type="non-terminal residue" evidence="1">
    <location>
        <position position="40"/>
    </location>
</feature>
<reference evidence="1" key="1">
    <citation type="submission" date="2021-06" db="EMBL/GenBank/DDBJ databases">
        <authorList>
            <person name="Kallberg Y."/>
            <person name="Tangrot J."/>
            <person name="Rosling A."/>
        </authorList>
    </citation>
    <scope>NUCLEOTIDE SEQUENCE</scope>
    <source>
        <strain evidence="1">MA461A</strain>
    </source>
</reference>
<keyword evidence="2" id="KW-1185">Reference proteome</keyword>